<feature type="compositionally biased region" description="Polar residues" evidence="8">
    <location>
        <begin position="162"/>
        <end position="174"/>
    </location>
</feature>
<evidence type="ECO:0000256" key="1">
    <source>
        <dbReference type="ARBA" id="ARBA00004141"/>
    </source>
</evidence>
<dbReference type="EMBL" id="BLXT01008169">
    <property type="protein sequence ID" value="GFO46206.1"/>
    <property type="molecule type" value="Genomic_DNA"/>
</dbReference>
<feature type="transmembrane region" description="Helical" evidence="9">
    <location>
        <begin position="309"/>
        <end position="328"/>
    </location>
</feature>
<dbReference type="InterPro" id="IPR017452">
    <property type="entry name" value="GPCR_Rhodpsn_7TM"/>
</dbReference>
<evidence type="ECO:0000256" key="4">
    <source>
        <dbReference type="ARBA" id="ARBA00023040"/>
    </source>
</evidence>
<sequence length="345" mass="38591">MLNFWNRDQPMFCRARLWLTSVFTLMSALTLNALAVLRYRKICIPFGWQITIRQAKISSFILLMISLLCALPYGIINGRQTKLTPHPGINGSVCSIDDAFIDTIWPFLNSCFFIFFFFSSSTAMVVSYSCIGVKIWRHSRSFSRATSAGVGSSNSNSGGVTHSFSRATETTSKNSQEESDNKDPTKDTSRSHQDSFSDEEPSCSVKISTSSEIAVFSKRHLPGIICESGNEARSQRSESKRNISTIKSIETKASIRPKRSLNRTTVMLIIISAVYIIGFLPLIAMITWASANTKKHSSLQGPQLALFHLFLRSYFLNSAANPVIYGICDLSFRKECRKIFCCSRV</sequence>
<dbReference type="PANTHER" id="PTHR24243:SF224">
    <property type="entry name" value="G-PROTEIN COUPLED RECEPTOR 19-RELATED"/>
    <property type="match status" value="1"/>
</dbReference>
<keyword evidence="3 9" id="KW-1133">Transmembrane helix</keyword>
<evidence type="ECO:0000256" key="8">
    <source>
        <dbReference type="SAM" id="MobiDB-lite"/>
    </source>
</evidence>
<feature type="region of interest" description="Disordered" evidence="8">
    <location>
        <begin position="147"/>
        <end position="204"/>
    </location>
</feature>
<comment type="subcellular location">
    <subcellularLocation>
        <location evidence="1">Membrane</location>
        <topology evidence="1">Multi-pass membrane protein</topology>
    </subcellularLocation>
</comment>
<evidence type="ECO:0000313" key="11">
    <source>
        <dbReference type="EMBL" id="GFO46206.1"/>
    </source>
</evidence>
<gene>
    <name evidence="11" type="ORF">PoB_007271100</name>
</gene>
<evidence type="ECO:0000256" key="5">
    <source>
        <dbReference type="ARBA" id="ARBA00023136"/>
    </source>
</evidence>
<evidence type="ECO:0000256" key="7">
    <source>
        <dbReference type="ARBA" id="ARBA00023224"/>
    </source>
</evidence>
<dbReference type="PROSITE" id="PS50262">
    <property type="entry name" value="G_PROTEIN_RECEP_F1_2"/>
    <property type="match status" value="1"/>
</dbReference>
<dbReference type="AlphaFoldDB" id="A0AAV4DQ11"/>
<keyword evidence="2 9" id="KW-0812">Transmembrane</keyword>
<accession>A0AAV4DQ11</accession>
<keyword evidence="12" id="KW-1185">Reference proteome</keyword>
<name>A0AAV4DQ11_9GAST</name>
<evidence type="ECO:0000256" key="6">
    <source>
        <dbReference type="ARBA" id="ARBA00023170"/>
    </source>
</evidence>
<keyword evidence="4" id="KW-0297">G-protein coupled receptor</keyword>
<dbReference type="PRINTS" id="PR00237">
    <property type="entry name" value="GPCRRHODOPSN"/>
</dbReference>
<proteinExistence type="predicted"/>
<organism evidence="11 12">
    <name type="scientific">Plakobranchus ocellatus</name>
    <dbReference type="NCBI Taxonomy" id="259542"/>
    <lineage>
        <taxon>Eukaryota</taxon>
        <taxon>Metazoa</taxon>
        <taxon>Spiralia</taxon>
        <taxon>Lophotrochozoa</taxon>
        <taxon>Mollusca</taxon>
        <taxon>Gastropoda</taxon>
        <taxon>Heterobranchia</taxon>
        <taxon>Euthyneura</taxon>
        <taxon>Panpulmonata</taxon>
        <taxon>Sacoglossa</taxon>
        <taxon>Placobranchoidea</taxon>
        <taxon>Plakobranchidae</taxon>
        <taxon>Plakobranchus</taxon>
    </lineage>
</organism>
<evidence type="ECO:0000256" key="9">
    <source>
        <dbReference type="SAM" id="Phobius"/>
    </source>
</evidence>
<dbReference type="PANTHER" id="PTHR24243">
    <property type="entry name" value="G-PROTEIN COUPLED RECEPTOR"/>
    <property type="match status" value="1"/>
</dbReference>
<feature type="transmembrane region" description="Helical" evidence="9">
    <location>
        <begin position="266"/>
        <end position="289"/>
    </location>
</feature>
<keyword evidence="5 9" id="KW-0472">Membrane</keyword>
<evidence type="ECO:0000256" key="2">
    <source>
        <dbReference type="ARBA" id="ARBA00022692"/>
    </source>
</evidence>
<dbReference type="Pfam" id="PF00001">
    <property type="entry name" value="7tm_1"/>
    <property type="match status" value="1"/>
</dbReference>
<keyword evidence="7" id="KW-0807">Transducer</keyword>
<feature type="domain" description="G-protein coupled receptors family 1 profile" evidence="10">
    <location>
        <begin position="1"/>
        <end position="325"/>
    </location>
</feature>
<dbReference type="Proteomes" id="UP000735302">
    <property type="component" value="Unassembled WGS sequence"/>
</dbReference>
<feature type="compositionally biased region" description="Low complexity" evidence="8">
    <location>
        <begin position="147"/>
        <end position="161"/>
    </location>
</feature>
<evidence type="ECO:0000313" key="12">
    <source>
        <dbReference type="Proteomes" id="UP000735302"/>
    </source>
</evidence>
<keyword evidence="6 11" id="KW-0675">Receptor</keyword>
<dbReference type="SUPFAM" id="SSF81321">
    <property type="entry name" value="Family A G protein-coupled receptor-like"/>
    <property type="match status" value="1"/>
</dbReference>
<comment type="caution">
    <text evidence="11">The sequence shown here is derived from an EMBL/GenBank/DDBJ whole genome shotgun (WGS) entry which is preliminary data.</text>
</comment>
<dbReference type="GO" id="GO:0005886">
    <property type="term" value="C:plasma membrane"/>
    <property type="evidence" value="ECO:0007669"/>
    <property type="project" value="TreeGrafter"/>
</dbReference>
<feature type="transmembrane region" description="Helical" evidence="9">
    <location>
        <begin position="112"/>
        <end position="136"/>
    </location>
</feature>
<dbReference type="Gene3D" id="1.20.1070.10">
    <property type="entry name" value="Rhodopsin 7-helix transmembrane proteins"/>
    <property type="match status" value="2"/>
</dbReference>
<protein>
    <submittedName>
        <fullName evidence="11">Cephalotocin receptor 1</fullName>
    </submittedName>
</protein>
<feature type="compositionally biased region" description="Basic and acidic residues" evidence="8">
    <location>
        <begin position="175"/>
        <end position="195"/>
    </location>
</feature>
<evidence type="ECO:0000256" key="3">
    <source>
        <dbReference type="ARBA" id="ARBA00022989"/>
    </source>
</evidence>
<dbReference type="InterPro" id="IPR000276">
    <property type="entry name" value="GPCR_Rhodpsn"/>
</dbReference>
<feature type="transmembrane region" description="Helical" evidence="9">
    <location>
        <begin position="57"/>
        <end position="76"/>
    </location>
</feature>
<reference evidence="11 12" key="1">
    <citation type="journal article" date="2021" name="Elife">
        <title>Chloroplast acquisition without the gene transfer in kleptoplastic sea slugs, Plakobranchus ocellatus.</title>
        <authorList>
            <person name="Maeda T."/>
            <person name="Takahashi S."/>
            <person name="Yoshida T."/>
            <person name="Shimamura S."/>
            <person name="Takaki Y."/>
            <person name="Nagai Y."/>
            <person name="Toyoda A."/>
            <person name="Suzuki Y."/>
            <person name="Arimoto A."/>
            <person name="Ishii H."/>
            <person name="Satoh N."/>
            <person name="Nishiyama T."/>
            <person name="Hasebe M."/>
            <person name="Maruyama T."/>
            <person name="Minagawa J."/>
            <person name="Obokata J."/>
            <person name="Shigenobu S."/>
        </authorList>
    </citation>
    <scope>NUCLEOTIDE SEQUENCE [LARGE SCALE GENOMIC DNA]</scope>
</reference>
<feature type="transmembrane region" description="Helical" evidence="9">
    <location>
        <begin position="15"/>
        <end position="37"/>
    </location>
</feature>
<evidence type="ECO:0000259" key="10">
    <source>
        <dbReference type="PROSITE" id="PS50262"/>
    </source>
</evidence>
<dbReference type="GO" id="GO:0004930">
    <property type="term" value="F:G protein-coupled receptor activity"/>
    <property type="evidence" value="ECO:0007669"/>
    <property type="project" value="UniProtKB-KW"/>
</dbReference>